<accession>A0AAW7PYF9</accession>
<reference evidence="1" key="1">
    <citation type="submission" date="2022-12" db="EMBL/GenBank/DDBJ databases">
        <authorList>
            <person name="Uljanovas D."/>
        </authorList>
    </citation>
    <scope>NUCLEOTIDE SEQUENCE</scope>
    <source>
        <strain evidence="1">RCM69</strain>
    </source>
</reference>
<evidence type="ECO:0008006" key="3">
    <source>
        <dbReference type="Google" id="ProtNLM"/>
    </source>
</evidence>
<evidence type="ECO:0000313" key="2">
    <source>
        <dbReference type="Proteomes" id="UP001170288"/>
    </source>
</evidence>
<proteinExistence type="predicted"/>
<name>A0AAW7PYF9_9BACT</name>
<evidence type="ECO:0000313" key="1">
    <source>
        <dbReference type="EMBL" id="MDN5070668.1"/>
    </source>
</evidence>
<sequence>MNDINWSLLPTDFKEKYESLVSCEHELITLEILKKFDTLPIKTNEYCTKSYLIFAKEYNSILITAHFFENLLMLEDIRQEKNGHNWFQIEIPIDYFRYPAFNNPKDEFLKKPITKEEKTLLTEVIETTKQNMHYRNDENIIKENLHKLEFISVYSFFEAYLENILIEKLKFTEQDASKKTKYNSLDKLLKIVIDELNPEIEKLLKLIKKDIFEFIEFCYLVRNLHTHKLGVADKKFMKQCFEKGLIENAYGIRVESGEKVPRGYIHTTIGLNNKIIEENKYITISVLSVYFRNFTREIIYIIDSSFNKIDNTNKLNKNYF</sequence>
<comment type="caution">
    <text evidence="1">The sequence shown here is derived from an EMBL/GenBank/DDBJ whole genome shotgun (WGS) entry which is preliminary data.</text>
</comment>
<gene>
    <name evidence="1" type="ORF">O8C76_06445</name>
</gene>
<dbReference type="AlphaFoldDB" id="A0AAW7PYF9"/>
<dbReference type="Proteomes" id="UP001170288">
    <property type="component" value="Unassembled WGS sequence"/>
</dbReference>
<dbReference type="EMBL" id="JAPZCX010000009">
    <property type="protein sequence ID" value="MDN5070668.1"/>
    <property type="molecule type" value="Genomic_DNA"/>
</dbReference>
<reference evidence="1" key="2">
    <citation type="journal article" date="2023" name="Microorganisms">
        <title>Genomic Characterization of Arcobacter butzleri Strains Isolated from Various Sources in Lithuania.</title>
        <authorList>
            <person name="Uljanovas D."/>
            <person name="Golz G."/>
            <person name="Fleischmann S."/>
            <person name="Kudirkiene E."/>
            <person name="Kasetiene N."/>
            <person name="Grineviciene A."/>
            <person name="Tamuleviciene E."/>
            <person name="Aksomaitiene J."/>
            <person name="Alter T."/>
            <person name="Malakauskas M."/>
        </authorList>
    </citation>
    <scope>NUCLEOTIDE SEQUENCE</scope>
    <source>
        <strain evidence="1">RCM69</strain>
    </source>
</reference>
<protein>
    <recommendedName>
        <fullName evidence="3">Cthe-2314-like HEPN domain-containing protein</fullName>
    </recommendedName>
</protein>
<dbReference type="RefSeq" id="WP_301372348.1">
    <property type="nucleotide sequence ID" value="NZ_JAPZCX010000009.1"/>
</dbReference>
<organism evidence="1 2">
    <name type="scientific">Aliarcobacter butzleri</name>
    <dbReference type="NCBI Taxonomy" id="28197"/>
    <lineage>
        <taxon>Bacteria</taxon>
        <taxon>Pseudomonadati</taxon>
        <taxon>Campylobacterota</taxon>
        <taxon>Epsilonproteobacteria</taxon>
        <taxon>Campylobacterales</taxon>
        <taxon>Arcobacteraceae</taxon>
        <taxon>Aliarcobacter</taxon>
    </lineage>
</organism>